<keyword evidence="4" id="KW-1185">Reference proteome</keyword>
<organism evidence="3 4">
    <name type="scientific">Musa acuminata subsp. malaccensis</name>
    <name type="common">Wild banana</name>
    <name type="synonym">Musa malaccensis</name>
    <dbReference type="NCBI Taxonomy" id="214687"/>
    <lineage>
        <taxon>Eukaryota</taxon>
        <taxon>Viridiplantae</taxon>
        <taxon>Streptophyta</taxon>
        <taxon>Embryophyta</taxon>
        <taxon>Tracheophyta</taxon>
        <taxon>Spermatophyta</taxon>
        <taxon>Magnoliopsida</taxon>
        <taxon>Liliopsida</taxon>
        <taxon>Zingiberales</taxon>
        <taxon>Musaceae</taxon>
        <taxon>Musa</taxon>
    </lineage>
</organism>
<sequence length="40" mass="4584">MTLLLLFLSSIGSLERPFNNTPHLRIEDVSFEEFSSVCLQ</sequence>
<evidence type="ECO:0000313" key="2">
    <source>
        <dbReference type="EMBL" id="CAG1852735.1"/>
    </source>
</evidence>
<dbReference type="AlphaFoldDB" id="A0A804KSD9"/>
<dbReference type="EnsemblPlants" id="Ma10_t03990.1">
    <property type="protein sequence ID" value="Ma10_p03990.1"/>
    <property type="gene ID" value="Ma10_g03990"/>
</dbReference>
<evidence type="ECO:0000256" key="1">
    <source>
        <dbReference type="SAM" id="SignalP"/>
    </source>
</evidence>
<name>A0A804KSD9_MUSAM</name>
<keyword evidence="1" id="KW-0732">Signal</keyword>
<dbReference type="EMBL" id="HG996476">
    <property type="protein sequence ID" value="CAG1852735.1"/>
    <property type="molecule type" value="Genomic_DNA"/>
</dbReference>
<dbReference type="Gramene" id="Ma10_t03990.1">
    <property type="protein sequence ID" value="Ma10_p03990.1"/>
    <property type="gene ID" value="Ma10_g03990"/>
</dbReference>
<proteinExistence type="predicted"/>
<reference evidence="2" key="1">
    <citation type="submission" date="2021-03" db="EMBL/GenBank/DDBJ databases">
        <authorList>
            <consortium name="Genoscope - CEA"/>
            <person name="William W."/>
        </authorList>
    </citation>
    <scope>NUCLEOTIDE SEQUENCE</scope>
    <source>
        <strain evidence="2">Doubled-haploid Pahang</strain>
    </source>
</reference>
<dbReference type="Proteomes" id="UP000012960">
    <property type="component" value="Unplaced"/>
</dbReference>
<dbReference type="InParanoid" id="A0A804KSD9"/>
<feature type="chain" id="PRO_5036407930" evidence="1">
    <location>
        <begin position="16"/>
        <end position="40"/>
    </location>
</feature>
<feature type="signal peptide" evidence="1">
    <location>
        <begin position="1"/>
        <end position="15"/>
    </location>
</feature>
<evidence type="ECO:0000313" key="3">
    <source>
        <dbReference type="EnsemblPlants" id="Ma10_p03990.1"/>
    </source>
</evidence>
<gene>
    <name evidence="2" type="ORF">GSMUA_309610.1</name>
</gene>
<evidence type="ECO:0000313" key="4">
    <source>
        <dbReference type="Proteomes" id="UP000012960"/>
    </source>
</evidence>
<protein>
    <submittedName>
        <fullName evidence="2">(wild Malaysian banana) hypothetical protein</fullName>
    </submittedName>
</protein>
<accession>A0A804KSD9</accession>
<reference evidence="3" key="2">
    <citation type="submission" date="2021-05" db="UniProtKB">
        <authorList>
            <consortium name="EnsemblPlants"/>
        </authorList>
    </citation>
    <scope>IDENTIFICATION</scope>
    <source>
        <strain evidence="3">subsp. malaccensis</strain>
    </source>
</reference>